<comment type="catalytic activity">
    <reaction evidence="3">
        <text>Random hydrolysis of (1-&gt;4)-linkages between N-acetyl-beta-D-glucosamine and D-glucuronate residues in hyaluronate.</text>
        <dbReference type="EC" id="3.2.1.35"/>
    </reaction>
</comment>
<dbReference type="Pfam" id="PF01630">
    <property type="entry name" value="Glyco_hydro_56"/>
    <property type="match status" value="1"/>
</dbReference>
<dbReference type="GO" id="GO:0005975">
    <property type="term" value="P:carbohydrate metabolic process"/>
    <property type="evidence" value="ECO:0007669"/>
    <property type="project" value="InterPro"/>
</dbReference>
<dbReference type="AlphaFoldDB" id="A0A183DIQ7"/>
<dbReference type="InterPro" id="IPR018155">
    <property type="entry name" value="Hyaluronidase"/>
</dbReference>
<dbReference type="GO" id="GO:0004415">
    <property type="term" value="F:hyalurononglucosaminidase activity"/>
    <property type="evidence" value="ECO:0007669"/>
    <property type="project" value="UniProtKB-UniRule"/>
</dbReference>
<dbReference type="EMBL" id="UYRT01025512">
    <property type="protein sequence ID" value="VDK63767.1"/>
    <property type="molecule type" value="Genomic_DNA"/>
</dbReference>
<evidence type="ECO:0000256" key="1">
    <source>
        <dbReference type="ARBA" id="ARBA00008871"/>
    </source>
</evidence>
<organism evidence="6">
    <name type="scientific">Gongylonema pulchrum</name>
    <dbReference type="NCBI Taxonomy" id="637853"/>
    <lineage>
        <taxon>Eukaryota</taxon>
        <taxon>Metazoa</taxon>
        <taxon>Ecdysozoa</taxon>
        <taxon>Nematoda</taxon>
        <taxon>Chromadorea</taxon>
        <taxon>Rhabditida</taxon>
        <taxon>Spirurina</taxon>
        <taxon>Spiruromorpha</taxon>
        <taxon>Spiruroidea</taxon>
        <taxon>Gongylonematidae</taxon>
        <taxon>Gongylonema</taxon>
    </lineage>
</organism>
<dbReference type="InterPro" id="IPR017853">
    <property type="entry name" value="GH"/>
</dbReference>
<dbReference type="PANTHER" id="PTHR11769:SF35">
    <property type="entry name" value="HYALURONIDASE"/>
    <property type="match status" value="1"/>
</dbReference>
<name>A0A183DIQ7_9BILA</name>
<evidence type="ECO:0000313" key="6">
    <source>
        <dbReference type="WBParaSite" id="GPUH_0000860801-mRNA-1"/>
    </source>
</evidence>
<dbReference type="SUPFAM" id="SSF51445">
    <property type="entry name" value="(Trans)glycosidases"/>
    <property type="match status" value="1"/>
</dbReference>
<dbReference type="EC" id="3.2.1.35" evidence="3"/>
<evidence type="ECO:0000256" key="3">
    <source>
        <dbReference type="RuleBase" id="RU610713"/>
    </source>
</evidence>
<dbReference type="GO" id="GO:0030214">
    <property type="term" value="P:hyaluronan catabolic process"/>
    <property type="evidence" value="ECO:0007669"/>
    <property type="project" value="TreeGrafter"/>
</dbReference>
<dbReference type="OrthoDB" id="5796153at2759"/>
<protein>
    <recommendedName>
        <fullName evidence="3">Hyaluronidase</fullName>
        <ecNumber evidence="3">3.2.1.35</ecNumber>
    </recommendedName>
</protein>
<dbReference type="PRINTS" id="PR00846">
    <property type="entry name" value="GLHYDRLASE56"/>
</dbReference>
<evidence type="ECO:0000313" key="4">
    <source>
        <dbReference type="EMBL" id="VDK63767.1"/>
    </source>
</evidence>
<keyword evidence="3" id="KW-0378">Hydrolase</keyword>
<gene>
    <name evidence="4" type="ORF">GPUH_LOCUS8599</name>
</gene>
<sequence>MEAHLLQVHRDIEAAIPDANFDGLAVLDFESWRPLWFLNWGSKRIYKNESIAYVLQRFPHLSRKSAKSIAAIEFNVAAADFLRQTIRYGLSMRPFAKWGFYGIPYCNYDAGQLSETECSEDFKNYNDRFDENLIEL</sequence>
<dbReference type="InterPro" id="IPR013785">
    <property type="entry name" value="Aldolase_TIM"/>
</dbReference>
<evidence type="ECO:0000313" key="5">
    <source>
        <dbReference type="Proteomes" id="UP000271098"/>
    </source>
</evidence>
<accession>A0A183DIQ7</accession>
<evidence type="ECO:0000256" key="2">
    <source>
        <dbReference type="ARBA" id="ARBA00023157"/>
    </source>
</evidence>
<keyword evidence="3" id="KW-0326">Glycosidase</keyword>
<keyword evidence="5" id="KW-1185">Reference proteome</keyword>
<reference evidence="6" key="1">
    <citation type="submission" date="2016-06" db="UniProtKB">
        <authorList>
            <consortium name="WormBaseParasite"/>
        </authorList>
    </citation>
    <scope>IDENTIFICATION</scope>
</reference>
<reference evidence="4 5" key="2">
    <citation type="submission" date="2018-11" db="EMBL/GenBank/DDBJ databases">
        <authorList>
            <consortium name="Pathogen Informatics"/>
        </authorList>
    </citation>
    <scope>NUCLEOTIDE SEQUENCE [LARGE SCALE GENOMIC DNA]</scope>
</reference>
<dbReference type="WBParaSite" id="GPUH_0000860801-mRNA-1">
    <property type="protein sequence ID" value="GPUH_0000860801-mRNA-1"/>
    <property type="gene ID" value="GPUH_0000860801"/>
</dbReference>
<dbReference type="Proteomes" id="UP000271098">
    <property type="component" value="Unassembled WGS sequence"/>
</dbReference>
<dbReference type="Gene3D" id="3.20.20.70">
    <property type="entry name" value="Aldolase class I"/>
    <property type="match status" value="1"/>
</dbReference>
<proteinExistence type="inferred from homology"/>
<keyword evidence="2" id="KW-1015">Disulfide bond</keyword>
<comment type="similarity">
    <text evidence="1 3">Belongs to the glycosyl hydrolase 56 family.</text>
</comment>
<dbReference type="PANTHER" id="PTHR11769">
    <property type="entry name" value="HYALURONIDASE"/>
    <property type="match status" value="1"/>
</dbReference>